<protein>
    <recommendedName>
        <fullName evidence="5">PrgI family protein</fullName>
    </recommendedName>
</protein>
<evidence type="ECO:0000313" key="3">
    <source>
        <dbReference type="EMBL" id="MCT7397827.1"/>
    </source>
</evidence>
<evidence type="ECO:0008006" key="5">
    <source>
        <dbReference type="Google" id="ProtNLM"/>
    </source>
</evidence>
<keyword evidence="2" id="KW-1133">Transmembrane helix</keyword>
<dbReference type="RefSeq" id="WP_260978263.1">
    <property type="nucleotide sequence ID" value="NZ_JAODBU010000002.1"/>
</dbReference>
<feature type="transmembrane region" description="Helical" evidence="2">
    <location>
        <begin position="21"/>
        <end position="43"/>
    </location>
</feature>
<organism evidence="3 4">
    <name type="scientific">Eubacterium album</name>
    <dbReference type="NCBI Taxonomy" id="2978477"/>
    <lineage>
        <taxon>Bacteria</taxon>
        <taxon>Bacillati</taxon>
        <taxon>Bacillota</taxon>
        <taxon>Clostridia</taxon>
        <taxon>Eubacteriales</taxon>
        <taxon>Eubacteriaceae</taxon>
        <taxon>Eubacterium</taxon>
    </lineage>
</organism>
<feature type="transmembrane region" description="Helical" evidence="2">
    <location>
        <begin position="49"/>
        <end position="76"/>
    </location>
</feature>
<comment type="caution">
    <text evidence="3">The sequence shown here is derived from an EMBL/GenBank/DDBJ whole genome shotgun (WGS) entry which is preliminary data.</text>
</comment>
<evidence type="ECO:0000256" key="1">
    <source>
        <dbReference type="SAM" id="MobiDB-lite"/>
    </source>
</evidence>
<feature type="region of interest" description="Disordered" evidence="1">
    <location>
        <begin position="92"/>
        <end position="112"/>
    </location>
</feature>
<keyword evidence="2" id="KW-0812">Transmembrane</keyword>
<reference evidence="3" key="1">
    <citation type="submission" date="2022-09" db="EMBL/GenBank/DDBJ databases">
        <title>Eubacterium sp. LFL-14 isolated from human feces.</title>
        <authorList>
            <person name="Liu F."/>
        </authorList>
    </citation>
    <scope>NUCLEOTIDE SEQUENCE</scope>
    <source>
        <strain evidence="3">LFL-14</strain>
    </source>
</reference>
<accession>A0ABT2LX08</accession>
<dbReference type="EMBL" id="JAODBU010000002">
    <property type="protein sequence ID" value="MCT7397827.1"/>
    <property type="molecule type" value="Genomic_DNA"/>
</dbReference>
<feature type="compositionally biased region" description="Basic and acidic residues" evidence="1">
    <location>
        <begin position="92"/>
        <end position="103"/>
    </location>
</feature>
<gene>
    <name evidence="3" type="ORF">N5B56_01830</name>
</gene>
<evidence type="ECO:0000313" key="4">
    <source>
        <dbReference type="Proteomes" id="UP001431199"/>
    </source>
</evidence>
<proteinExistence type="predicted"/>
<keyword evidence="2" id="KW-0472">Membrane</keyword>
<evidence type="ECO:0000256" key="2">
    <source>
        <dbReference type="SAM" id="Phobius"/>
    </source>
</evidence>
<keyword evidence="4" id="KW-1185">Reference proteome</keyword>
<sequence>MDYNKRRRRIPGNFNYWGNKIQNFVETALMDGLCIFIIFKLSLGFEVSIYLGLVLIPITVFGIVGLNNQSLLTALFNWIMFMKNRRVLEEPDSEYRKRKDKAMIKKRRKERK</sequence>
<name>A0ABT2LX08_9FIRM</name>
<dbReference type="Proteomes" id="UP001431199">
    <property type="component" value="Unassembled WGS sequence"/>
</dbReference>